<organism evidence="8 9">
    <name type="scientific">Flexivirga alba</name>
    <dbReference type="NCBI Taxonomy" id="702742"/>
    <lineage>
        <taxon>Bacteria</taxon>
        <taxon>Bacillati</taxon>
        <taxon>Actinomycetota</taxon>
        <taxon>Actinomycetes</taxon>
        <taxon>Micrococcales</taxon>
        <taxon>Dermacoccaceae</taxon>
        <taxon>Flexivirga</taxon>
    </lineage>
</organism>
<dbReference type="SUPFAM" id="SSF88946">
    <property type="entry name" value="Sigma2 domain of RNA polymerase sigma factors"/>
    <property type="match status" value="1"/>
</dbReference>
<dbReference type="InterPro" id="IPR039425">
    <property type="entry name" value="RNA_pol_sigma-70-like"/>
</dbReference>
<accession>A0ABW2ADB2</accession>
<keyword evidence="2" id="KW-0805">Transcription regulation</keyword>
<proteinExistence type="inferred from homology"/>
<keyword evidence="9" id="KW-1185">Reference proteome</keyword>
<keyword evidence="3" id="KW-0731">Sigma factor</keyword>
<dbReference type="InterPro" id="IPR013325">
    <property type="entry name" value="RNA_pol_sigma_r2"/>
</dbReference>
<evidence type="ECO:0000256" key="1">
    <source>
        <dbReference type="ARBA" id="ARBA00010641"/>
    </source>
</evidence>
<evidence type="ECO:0000256" key="3">
    <source>
        <dbReference type="ARBA" id="ARBA00023082"/>
    </source>
</evidence>
<dbReference type="InterPro" id="IPR013324">
    <property type="entry name" value="RNA_pol_sigma_r3/r4-like"/>
</dbReference>
<evidence type="ECO:0000313" key="9">
    <source>
        <dbReference type="Proteomes" id="UP001596298"/>
    </source>
</evidence>
<dbReference type="InterPro" id="IPR036388">
    <property type="entry name" value="WH-like_DNA-bd_sf"/>
</dbReference>
<sequence>MAPRVHGLVLRVLRDEHRAEEVTQEVFLQIWQNADRFDPQRSSALSWVLMLAHRRAVDHVRCSAASRRRDQSDFERSTQTPRDVTVESVETAHDAHLVRAGLATLSPAQRQALELAYFGGHTHSEVSRLMRTPSAPPRRGFGKASSSSAR</sequence>
<dbReference type="InterPro" id="IPR013249">
    <property type="entry name" value="RNA_pol_sigma70_r4_t2"/>
</dbReference>
<dbReference type="InterPro" id="IPR014284">
    <property type="entry name" value="RNA_pol_sigma-70_dom"/>
</dbReference>
<reference evidence="9" key="1">
    <citation type="journal article" date="2019" name="Int. J. Syst. Evol. Microbiol.">
        <title>The Global Catalogue of Microorganisms (GCM) 10K type strain sequencing project: providing services to taxonomists for standard genome sequencing and annotation.</title>
        <authorList>
            <consortium name="The Broad Institute Genomics Platform"/>
            <consortium name="The Broad Institute Genome Sequencing Center for Infectious Disease"/>
            <person name="Wu L."/>
            <person name="Ma J."/>
        </authorList>
    </citation>
    <scope>NUCLEOTIDE SEQUENCE [LARGE SCALE GENOMIC DNA]</scope>
    <source>
        <strain evidence="9">CCUG 58127</strain>
    </source>
</reference>
<evidence type="ECO:0000256" key="5">
    <source>
        <dbReference type="SAM" id="MobiDB-lite"/>
    </source>
</evidence>
<dbReference type="EMBL" id="JBHSWH010000001">
    <property type="protein sequence ID" value="MFC6704848.1"/>
    <property type="molecule type" value="Genomic_DNA"/>
</dbReference>
<comment type="similarity">
    <text evidence="1">Belongs to the sigma-70 factor family. ECF subfamily.</text>
</comment>
<evidence type="ECO:0000256" key="4">
    <source>
        <dbReference type="ARBA" id="ARBA00023163"/>
    </source>
</evidence>
<protein>
    <submittedName>
        <fullName evidence="8">Sigma-70 family RNA polymerase sigma factor</fullName>
    </submittedName>
</protein>
<dbReference type="RefSeq" id="WP_382404817.1">
    <property type="nucleotide sequence ID" value="NZ_JBHSWH010000001.1"/>
</dbReference>
<feature type="region of interest" description="Disordered" evidence="5">
    <location>
        <begin position="60"/>
        <end position="86"/>
    </location>
</feature>
<dbReference type="PANTHER" id="PTHR43133:SF66">
    <property type="entry name" value="ECF RNA POLYMERASE SIGMA FACTOR SIGK"/>
    <property type="match status" value="1"/>
</dbReference>
<dbReference type="PANTHER" id="PTHR43133">
    <property type="entry name" value="RNA POLYMERASE ECF-TYPE SIGMA FACTO"/>
    <property type="match status" value="1"/>
</dbReference>
<feature type="domain" description="RNA polymerase sigma factor 70 region 4 type 2" evidence="7">
    <location>
        <begin position="98"/>
        <end position="133"/>
    </location>
</feature>
<dbReference type="SUPFAM" id="SSF88659">
    <property type="entry name" value="Sigma3 and sigma4 domains of RNA polymerase sigma factors"/>
    <property type="match status" value="1"/>
</dbReference>
<keyword evidence="4" id="KW-0804">Transcription</keyword>
<evidence type="ECO:0000313" key="8">
    <source>
        <dbReference type="EMBL" id="MFC6704848.1"/>
    </source>
</evidence>
<feature type="region of interest" description="Disordered" evidence="5">
    <location>
        <begin position="127"/>
        <end position="150"/>
    </location>
</feature>
<dbReference type="NCBIfam" id="TIGR02937">
    <property type="entry name" value="sigma70-ECF"/>
    <property type="match status" value="1"/>
</dbReference>
<feature type="domain" description="RNA polymerase sigma-70 region 2" evidence="6">
    <location>
        <begin position="2"/>
        <end position="62"/>
    </location>
</feature>
<dbReference type="Pfam" id="PF04542">
    <property type="entry name" value="Sigma70_r2"/>
    <property type="match status" value="1"/>
</dbReference>
<evidence type="ECO:0000259" key="7">
    <source>
        <dbReference type="Pfam" id="PF08281"/>
    </source>
</evidence>
<name>A0ABW2ADB2_9MICO</name>
<evidence type="ECO:0000256" key="2">
    <source>
        <dbReference type="ARBA" id="ARBA00023015"/>
    </source>
</evidence>
<dbReference type="InterPro" id="IPR007627">
    <property type="entry name" value="RNA_pol_sigma70_r2"/>
</dbReference>
<feature type="compositionally biased region" description="Basic and acidic residues" evidence="5">
    <location>
        <begin position="60"/>
        <end position="76"/>
    </location>
</feature>
<comment type="caution">
    <text evidence="8">The sequence shown here is derived from an EMBL/GenBank/DDBJ whole genome shotgun (WGS) entry which is preliminary data.</text>
</comment>
<dbReference type="Pfam" id="PF08281">
    <property type="entry name" value="Sigma70_r4_2"/>
    <property type="match status" value="1"/>
</dbReference>
<dbReference type="Gene3D" id="1.10.10.10">
    <property type="entry name" value="Winged helix-like DNA-binding domain superfamily/Winged helix DNA-binding domain"/>
    <property type="match status" value="1"/>
</dbReference>
<dbReference type="Gene3D" id="1.10.1740.10">
    <property type="match status" value="1"/>
</dbReference>
<evidence type="ECO:0000259" key="6">
    <source>
        <dbReference type="Pfam" id="PF04542"/>
    </source>
</evidence>
<gene>
    <name evidence="8" type="ORF">ACFQDH_06100</name>
</gene>
<dbReference type="Proteomes" id="UP001596298">
    <property type="component" value="Unassembled WGS sequence"/>
</dbReference>